<protein>
    <submittedName>
        <fullName evidence="1">Uncharacterized protein</fullName>
    </submittedName>
</protein>
<dbReference type="Proteomes" id="UP000587524">
    <property type="component" value="Unassembled WGS sequence"/>
</dbReference>
<dbReference type="EMBL" id="JACJHZ010000002">
    <property type="protein sequence ID" value="MBA9018561.1"/>
    <property type="molecule type" value="Genomic_DNA"/>
</dbReference>
<evidence type="ECO:0000313" key="2">
    <source>
        <dbReference type="Proteomes" id="UP000587524"/>
    </source>
</evidence>
<comment type="caution">
    <text evidence="1">The sequence shown here is derived from an EMBL/GenBank/DDBJ whole genome shotgun (WGS) entry which is preliminary data.</text>
</comment>
<accession>A0ABR6C1B7</accession>
<keyword evidence="2" id="KW-1185">Reference proteome</keyword>
<dbReference type="RefSeq" id="WP_182573409.1">
    <property type="nucleotide sequence ID" value="NZ_JACJHY010000002.1"/>
</dbReference>
<evidence type="ECO:0000313" key="1">
    <source>
        <dbReference type="EMBL" id="MBA9018561.1"/>
    </source>
</evidence>
<organism evidence="1 2">
    <name type="scientific">Aminobacter ciceronei</name>
    <dbReference type="NCBI Taxonomy" id="150723"/>
    <lineage>
        <taxon>Bacteria</taxon>
        <taxon>Pseudomonadati</taxon>
        <taxon>Pseudomonadota</taxon>
        <taxon>Alphaproteobacteria</taxon>
        <taxon>Hyphomicrobiales</taxon>
        <taxon>Phyllobacteriaceae</taxon>
        <taxon>Aminobacter</taxon>
    </lineage>
</organism>
<proteinExistence type="predicted"/>
<gene>
    <name evidence="1" type="ORF">HNQ97_000547</name>
</gene>
<sequence length="118" mass="12706">MATNQTGIAIVIKAFLPTGKTLDETYAALTVVKTAHETGDYAPLLSIAKIDEVKTEQKTRRVEEAVTPLAERDPDFDEIEGVETAEEVLAQDENGTDDVADAEDIPAFLKSKKSAKAA</sequence>
<name>A0ABR6C1B7_9HYPH</name>
<reference evidence="1 2" key="1">
    <citation type="submission" date="2020-08" db="EMBL/GenBank/DDBJ databases">
        <title>Genomic Encyclopedia of Type Strains, Phase IV (KMG-IV): sequencing the most valuable type-strain genomes for metagenomic binning, comparative biology and taxonomic classification.</title>
        <authorList>
            <person name="Goeker M."/>
        </authorList>
    </citation>
    <scope>NUCLEOTIDE SEQUENCE [LARGE SCALE GENOMIC DNA]</scope>
    <source>
        <strain evidence="1 2">DSM 17455</strain>
    </source>
</reference>